<reference evidence="2" key="1">
    <citation type="journal article" date="2024" name="Proc. Natl. Acad. Sci. U.S.A.">
        <title>Extraordinary preservation of gene collinearity over three hundred million years revealed in homosporous lycophytes.</title>
        <authorList>
            <person name="Li C."/>
            <person name="Wickell D."/>
            <person name="Kuo L.Y."/>
            <person name="Chen X."/>
            <person name="Nie B."/>
            <person name="Liao X."/>
            <person name="Peng D."/>
            <person name="Ji J."/>
            <person name="Jenkins J."/>
            <person name="Williams M."/>
            <person name="Shu S."/>
            <person name="Plott C."/>
            <person name="Barry K."/>
            <person name="Rajasekar S."/>
            <person name="Grimwood J."/>
            <person name="Han X."/>
            <person name="Sun S."/>
            <person name="Hou Z."/>
            <person name="He W."/>
            <person name="Dai G."/>
            <person name="Sun C."/>
            <person name="Schmutz J."/>
            <person name="Leebens-Mack J.H."/>
            <person name="Li F.W."/>
            <person name="Wang L."/>
        </authorList>
    </citation>
    <scope>NUCLEOTIDE SEQUENCE [LARGE SCALE GENOMIC DNA]</scope>
    <source>
        <strain evidence="2">cv. PW_Plant_1</strain>
    </source>
</reference>
<gene>
    <name evidence="1" type="ORF">O6H91_12G086600</name>
</gene>
<name>A0ACC2C4J2_DIPCM</name>
<comment type="caution">
    <text evidence="1">The sequence shown here is derived from an EMBL/GenBank/DDBJ whole genome shotgun (WGS) entry which is preliminary data.</text>
</comment>
<organism evidence="1 2">
    <name type="scientific">Diphasiastrum complanatum</name>
    <name type="common">Issler's clubmoss</name>
    <name type="synonym">Lycopodium complanatum</name>
    <dbReference type="NCBI Taxonomy" id="34168"/>
    <lineage>
        <taxon>Eukaryota</taxon>
        <taxon>Viridiplantae</taxon>
        <taxon>Streptophyta</taxon>
        <taxon>Embryophyta</taxon>
        <taxon>Tracheophyta</taxon>
        <taxon>Lycopodiopsida</taxon>
        <taxon>Lycopodiales</taxon>
        <taxon>Lycopodiaceae</taxon>
        <taxon>Lycopodioideae</taxon>
        <taxon>Diphasiastrum</taxon>
    </lineage>
</organism>
<proteinExistence type="predicted"/>
<keyword evidence="2" id="KW-1185">Reference proteome</keyword>
<accession>A0ACC2C4J2</accession>
<dbReference type="Proteomes" id="UP001162992">
    <property type="component" value="Chromosome 12"/>
</dbReference>
<dbReference type="EMBL" id="CM055103">
    <property type="protein sequence ID" value="KAJ7536884.1"/>
    <property type="molecule type" value="Genomic_DNA"/>
</dbReference>
<evidence type="ECO:0000313" key="1">
    <source>
        <dbReference type="EMBL" id="KAJ7536884.1"/>
    </source>
</evidence>
<protein>
    <submittedName>
        <fullName evidence="1">Uncharacterized protein</fullName>
    </submittedName>
</protein>
<sequence length="517" mass="60205">MALEISPLDTVELDYGLRLLPRLQFQLIFMRADRSVKAVDEWHLKEAIKALLKNSIRVSVADSDLVLQKEREPQKKRREEPVAIGVLFVWDIEGLLRQERRWEDAGKNARQAVEWSKSFITNKLQGVELNVSGLKLRCEVCAEDQDGFDAVKQSWEGYHPRNASERPDTLILKGVPSRWFAEPRVSSKASVLVTHTIFSKFGMIRNLEVNGVDAGSFIKQEAKLLAPSLQCQMWVQYETFSSFSFAMKAFCGRSMKKEGTDLKANYVMSWDRDGYFLEKNVRKRKFEQEKLQELGRRQLAYEARKAEIAFRNAEFEQIESAKQACISRMCFIREDDQKQKEEALLGELRRQEEEMHAAEENLRKGKLQMLGNEQDKRGSQLQEQRLKDMAKDIVHRDENRHAVEVEINRHKLEHSFQRSEEELPKLFQDIEFEERKAFDAPELRDTEEERWALESITTEASLAMSTMLEQAAFKLSMLQPHKGTYHHHEKRSKPGYPSSKSQENNFKRLCSKVVQNS</sequence>
<evidence type="ECO:0000313" key="2">
    <source>
        <dbReference type="Proteomes" id="UP001162992"/>
    </source>
</evidence>